<sequence length="103" mass="10926">MRRCAELTYSAVTSMDKVMKIAKDKTAAQRKEMILNFIMGVLMLIPGVGQLADAAGMAALRSFIKLIVDIGNAALTVYGIVDDPSSAVFTLFGALLGARGSEN</sequence>
<protein>
    <submittedName>
        <fullName evidence="2">Uncharacterized protein</fullName>
    </submittedName>
</protein>
<keyword evidence="1" id="KW-0472">Membrane</keyword>
<organism evidence="2 3">
    <name type="scientific">Oculimacula yallundae</name>
    <dbReference type="NCBI Taxonomy" id="86028"/>
    <lineage>
        <taxon>Eukaryota</taxon>
        <taxon>Fungi</taxon>
        <taxon>Dikarya</taxon>
        <taxon>Ascomycota</taxon>
        <taxon>Pezizomycotina</taxon>
        <taxon>Leotiomycetes</taxon>
        <taxon>Helotiales</taxon>
        <taxon>Ploettnerulaceae</taxon>
        <taxon>Oculimacula</taxon>
    </lineage>
</organism>
<proteinExistence type="predicted"/>
<feature type="transmembrane region" description="Helical" evidence="1">
    <location>
        <begin position="33"/>
        <end position="52"/>
    </location>
</feature>
<keyword evidence="1" id="KW-1133">Transmembrane helix</keyword>
<keyword evidence="3" id="KW-1185">Reference proteome</keyword>
<dbReference type="EMBL" id="JAZHXI010000024">
    <property type="protein sequence ID" value="KAL2060012.1"/>
    <property type="molecule type" value="Genomic_DNA"/>
</dbReference>
<keyword evidence="1" id="KW-0812">Transmembrane</keyword>
<dbReference type="Proteomes" id="UP001595075">
    <property type="component" value="Unassembled WGS sequence"/>
</dbReference>
<evidence type="ECO:0000313" key="3">
    <source>
        <dbReference type="Proteomes" id="UP001595075"/>
    </source>
</evidence>
<reference evidence="2 3" key="1">
    <citation type="journal article" date="2024" name="Commun. Biol.">
        <title>Comparative genomic analysis of thermophilic fungi reveals convergent evolutionary adaptations and gene losses.</title>
        <authorList>
            <person name="Steindorff A.S."/>
            <person name="Aguilar-Pontes M.V."/>
            <person name="Robinson A.J."/>
            <person name="Andreopoulos B."/>
            <person name="LaButti K."/>
            <person name="Kuo A."/>
            <person name="Mondo S."/>
            <person name="Riley R."/>
            <person name="Otillar R."/>
            <person name="Haridas S."/>
            <person name="Lipzen A."/>
            <person name="Grimwood J."/>
            <person name="Schmutz J."/>
            <person name="Clum A."/>
            <person name="Reid I.D."/>
            <person name="Moisan M.C."/>
            <person name="Butler G."/>
            <person name="Nguyen T.T.M."/>
            <person name="Dewar K."/>
            <person name="Conant G."/>
            <person name="Drula E."/>
            <person name="Henrissat B."/>
            <person name="Hansel C."/>
            <person name="Singer S."/>
            <person name="Hutchinson M.I."/>
            <person name="de Vries R.P."/>
            <person name="Natvig D.O."/>
            <person name="Powell A.J."/>
            <person name="Tsang A."/>
            <person name="Grigoriev I.V."/>
        </authorList>
    </citation>
    <scope>NUCLEOTIDE SEQUENCE [LARGE SCALE GENOMIC DNA]</scope>
    <source>
        <strain evidence="2 3">CBS 494.80</strain>
    </source>
</reference>
<gene>
    <name evidence="2" type="ORF">VTL71DRAFT_9834</name>
</gene>
<evidence type="ECO:0000256" key="1">
    <source>
        <dbReference type="SAM" id="Phobius"/>
    </source>
</evidence>
<accession>A0ABR4BQN4</accession>
<evidence type="ECO:0000313" key="2">
    <source>
        <dbReference type="EMBL" id="KAL2060012.1"/>
    </source>
</evidence>
<name>A0ABR4BQN4_9HELO</name>
<comment type="caution">
    <text evidence="2">The sequence shown here is derived from an EMBL/GenBank/DDBJ whole genome shotgun (WGS) entry which is preliminary data.</text>
</comment>